<dbReference type="OrthoDB" id="7631574at2"/>
<dbReference type="EMBL" id="FUWH01000002">
    <property type="protein sequence ID" value="SJZ45360.1"/>
    <property type="molecule type" value="Genomic_DNA"/>
</dbReference>
<reference evidence="4 5" key="1">
    <citation type="submission" date="2017-02" db="EMBL/GenBank/DDBJ databases">
        <authorList>
            <person name="Peterson S.W."/>
        </authorList>
    </citation>
    <scope>NUCLEOTIDE SEQUENCE [LARGE SCALE GENOMIC DNA]</scope>
    <source>
        <strain evidence="4 5">DSM 22335</strain>
    </source>
</reference>
<dbReference type="PANTHER" id="PTHR44591:SF3">
    <property type="entry name" value="RESPONSE REGULATORY DOMAIN-CONTAINING PROTEIN"/>
    <property type="match status" value="1"/>
</dbReference>
<dbReference type="InterPro" id="IPR050595">
    <property type="entry name" value="Bact_response_regulator"/>
</dbReference>
<evidence type="ECO:0000313" key="4">
    <source>
        <dbReference type="EMBL" id="SJZ45360.1"/>
    </source>
</evidence>
<evidence type="ECO:0000256" key="2">
    <source>
        <dbReference type="PROSITE-ProRule" id="PRU00169"/>
    </source>
</evidence>
<dbReference type="GO" id="GO:0000160">
    <property type="term" value="P:phosphorelay signal transduction system"/>
    <property type="evidence" value="ECO:0007669"/>
    <property type="project" value="InterPro"/>
</dbReference>
<dbReference type="InterPro" id="IPR011006">
    <property type="entry name" value="CheY-like_superfamily"/>
</dbReference>
<dbReference type="Proteomes" id="UP000190888">
    <property type="component" value="Unassembled WGS sequence"/>
</dbReference>
<dbReference type="PANTHER" id="PTHR44591">
    <property type="entry name" value="STRESS RESPONSE REGULATOR PROTEIN 1"/>
    <property type="match status" value="1"/>
</dbReference>
<dbReference type="SMART" id="SM00448">
    <property type="entry name" value="REC"/>
    <property type="match status" value="1"/>
</dbReference>
<dbReference type="CDD" id="cd00156">
    <property type="entry name" value="REC"/>
    <property type="match status" value="1"/>
</dbReference>
<dbReference type="Pfam" id="PF00072">
    <property type="entry name" value="Response_reg"/>
    <property type="match status" value="1"/>
</dbReference>
<dbReference type="STRING" id="413434.SAMN04488132_10287"/>
<dbReference type="RefSeq" id="WP_078830067.1">
    <property type="nucleotide sequence ID" value="NZ_FUWH01000002.1"/>
</dbReference>
<gene>
    <name evidence="4" type="ORF">SAMN04488132_10287</name>
</gene>
<dbReference type="InterPro" id="IPR001789">
    <property type="entry name" value="Sig_transdc_resp-reg_receiver"/>
</dbReference>
<proteinExistence type="predicted"/>
<dbReference type="SUPFAM" id="SSF52172">
    <property type="entry name" value="CheY-like"/>
    <property type="match status" value="1"/>
</dbReference>
<accession>A0A1T4KSN9</accession>
<evidence type="ECO:0000256" key="1">
    <source>
        <dbReference type="ARBA" id="ARBA00022553"/>
    </source>
</evidence>
<organism evidence="4 5">
    <name type="scientific">Sediminibacterium ginsengisoli</name>
    <dbReference type="NCBI Taxonomy" id="413434"/>
    <lineage>
        <taxon>Bacteria</taxon>
        <taxon>Pseudomonadati</taxon>
        <taxon>Bacteroidota</taxon>
        <taxon>Chitinophagia</taxon>
        <taxon>Chitinophagales</taxon>
        <taxon>Chitinophagaceae</taxon>
        <taxon>Sediminibacterium</taxon>
    </lineage>
</organism>
<dbReference type="Gene3D" id="3.40.50.2300">
    <property type="match status" value="1"/>
</dbReference>
<feature type="modified residue" description="4-aspartylphosphate" evidence="2">
    <location>
        <position position="55"/>
    </location>
</feature>
<feature type="domain" description="Response regulatory" evidence="3">
    <location>
        <begin position="4"/>
        <end position="121"/>
    </location>
</feature>
<evidence type="ECO:0000259" key="3">
    <source>
        <dbReference type="PROSITE" id="PS50110"/>
    </source>
</evidence>
<protein>
    <submittedName>
        <fullName evidence="4">Response regulator receiver domain-containing protein</fullName>
    </submittedName>
</protein>
<keyword evidence="1 2" id="KW-0597">Phosphoprotein</keyword>
<evidence type="ECO:0000313" key="5">
    <source>
        <dbReference type="Proteomes" id="UP000190888"/>
    </source>
</evidence>
<name>A0A1T4KSN9_9BACT</name>
<dbReference type="PROSITE" id="PS50110">
    <property type="entry name" value="RESPONSE_REGULATORY"/>
    <property type="match status" value="1"/>
</dbReference>
<sequence>MKKHVLLIDDDKDEMIILSAALQDTGLSYKCTWAQGVDHALKMLAYMKPDLIFIDLNMPLRNGIDGISSIRQNGHLHEVPIILYSNNIDDSVDLAMHAGADLCVKKPISINEISALLLNVFGHLDTTQRVSYELP</sequence>
<dbReference type="AlphaFoldDB" id="A0A1T4KSN9"/>
<keyword evidence="5" id="KW-1185">Reference proteome</keyword>